<dbReference type="EMBL" id="QEWH01000094">
    <property type="protein sequence ID" value="RBA43779.1"/>
    <property type="molecule type" value="Genomic_DNA"/>
</dbReference>
<dbReference type="PANTHER" id="PTHR40254">
    <property type="entry name" value="BLR0577 PROTEIN"/>
    <property type="match status" value="1"/>
</dbReference>
<gene>
    <name evidence="2" type="ORF">DC346_14120</name>
</gene>
<organism evidence="2 3">
    <name type="scientific">Acinetobacter junii</name>
    <dbReference type="NCBI Taxonomy" id="40215"/>
    <lineage>
        <taxon>Bacteria</taxon>
        <taxon>Pseudomonadati</taxon>
        <taxon>Pseudomonadota</taxon>
        <taxon>Gammaproteobacteria</taxon>
        <taxon>Moraxellales</taxon>
        <taxon>Moraxellaceae</taxon>
        <taxon>Acinetobacter</taxon>
    </lineage>
</organism>
<dbReference type="GeneID" id="45416655"/>
<evidence type="ECO:0000313" key="2">
    <source>
        <dbReference type="EMBL" id="RBA43779.1"/>
    </source>
</evidence>
<dbReference type="InterPro" id="IPR038732">
    <property type="entry name" value="HpyO/CreE_NAD-binding"/>
</dbReference>
<dbReference type="InterPro" id="IPR052189">
    <property type="entry name" value="L-asp_N-monooxygenase_NS-form"/>
</dbReference>
<dbReference type="AlphaFoldDB" id="A0A365PGL4"/>
<reference evidence="2 3" key="1">
    <citation type="submission" date="2018-04" db="EMBL/GenBank/DDBJ databases">
        <title>Acinetobacter junii Genome sequencing and assembly.</title>
        <authorList>
            <person name="Su J."/>
            <person name="Rensing C."/>
            <person name="Mazhar H.S."/>
        </authorList>
    </citation>
    <scope>NUCLEOTIDE SEQUENCE [LARGE SCALE GENOMIC DNA]</scope>
    <source>
        <strain evidence="2 3">SC22</strain>
    </source>
</reference>
<evidence type="ECO:0000313" key="3">
    <source>
        <dbReference type="Proteomes" id="UP000253688"/>
    </source>
</evidence>
<dbReference type="PANTHER" id="PTHR40254:SF1">
    <property type="entry name" value="BLR0577 PROTEIN"/>
    <property type="match status" value="1"/>
</dbReference>
<evidence type="ECO:0000259" key="1">
    <source>
        <dbReference type="Pfam" id="PF13454"/>
    </source>
</evidence>
<name>A0A365PGL4_ACIJU</name>
<dbReference type="RefSeq" id="WP_005329743.1">
    <property type="nucleotide sequence ID" value="NZ_CP131470.1"/>
</dbReference>
<proteinExistence type="predicted"/>
<comment type="caution">
    <text evidence="2">The sequence shown here is derived from an EMBL/GenBank/DDBJ whole genome shotgun (WGS) entry which is preliminary data.</text>
</comment>
<protein>
    <recommendedName>
        <fullName evidence="1">FAD-dependent urate hydroxylase HpyO/Asp monooxygenase CreE-like FAD/NAD(P)-binding domain-containing protein</fullName>
    </recommendedName>
</protein>
<dbReference type="Pfam" id="PF13454">
    <property type="entry name" value="NAD_binding_9"/>
    <property type="match status" value="1"/>
</dbReference>
<dbReference type="Proteomes" id="UP000253688">
    <property type="component" value="Unassembled WGS sequence"/>
</dbReference>
<accession>A0A365PGL4</accession>
<dbReference type="SUPFAM" id="SSF51971">
    <property type="entry name" value="Nucleotide-binding domain"/>
    <property type="match status" value="1"/>
</dbReference>
<feature type="domain" description="FAD-dependent urate hydroxylase HpyO/Asp monooxygenase CreE-like FAD/NAD(P)-binding" evidence="1">
    <location>
        <begin position="7"/>
        <end position="185"/>
    </location>
</feature>
<sequence length="629" mass="71098">MNKVRIAIIGMGPRGLSILERLNAIYKISDQNLKFELHLIDPRVYGQGIHTSEQSDHLLVNTIACQITMFSDDSVTDAGPIIPGLSILEWARQHGYRELNNKFLYLGNHICNEINANAYLPRRMLGEYLSWVYREQINQLHPNIKIIRHQQLAYNIDSMDDGQQIITLANGYTFHADKVFITTGHGENTPSPQDLMYLKFVQEVAKTNHKADFIRNITNTYSLHHISSEAVVAIEGIGLTTYDLISQLTEGRSGKFIKNTDGTLKYLPSGEEPHILVYSRYGLPYASRGINQKGAHGQYQARFFTTNAIDKLRIANQQNRGNGQLDFEQELLPILLKEMCYVYRCTIDKKWYDIEAYVPTSDDFTKIEQIFFGKLPSLQNYEAFKEYAINYLQTDIEDALKGNIDGAIKATTDIIRDIRDCLRYAVDYAGLTPTSHKIFIEQYCPIMNRIAVGPPVIRSQQLLALLNAGVIEFACGPKGRVELNYQTSRFNIISEFSDGSYTSSADILIKARTDTFYPALDKSPFIANLLKNGTIQPFFNGDYHPSGIAISHHHHPINKNGDEVKALWALGNIVEGANFYTYVLPRPGVNSRAIRDAGKCVLELFEQLETHEVVAASKVKNSQELIETL</sequence>